<comment type="caution">
    <text evidence="1">The sequence shown here is derived from an EMBL/GenBank/DDBJ whole genome shotgun (WGS) entry which is preliminary data.</text>
</comment>
<evidence type="ECO:0008006" key="3">
    <source>
        <dbReference type="Google" id="ProtNLM"/>
    </source>
</evidence>
<keyword evidence="2" id="KW-1185">Reference proteome</keyword>
<evidence type="ECO:0000313" key="2">
    <source>
        <dbReference type="Proteomes" id="UP001363035"/>
    </source>
</evidence>
<name>A0ABU8I4K1_9SPHI</name>
<accession>A0ABU8I4K1</accession>
<organism evidence="1 2">
    <name type="scientific">Sphingobacterium tenebrionis</name>
    <dbReference type="NCBI Taxonomy" id="3111775"/>
    <lineage>
        <taxon>Bacteria</taxon>
        <taxon>Pseudomonadati</taxon>
        <taxon>Bacteroidota</taxon>
        <taxon>Sphingobacteriia</taxon>
        <taxon>Sphingobacteriales</taxon>
        <taxon>Sphingobacteriaceae</taxon>
        <taxon>Sphingobacterium</taxon>
    </lineage>
</organism>
<dbReference type="RefSeq" id="WP_134776457.1">
    <property type="nucleotide sequence ID" value="NZ_JAYLLN010000013.1"/>
</dbReference>
<proteinExistence type="predicted"/>
<protein>
    <recommendedName>
        <fullName evidence="3">6-bladed beta-propeller</fullName>
    </recommendedName>
</protein>
<gene>
    <name evidence="1" type="ORF">VJ786_07095</name>
</gene>
<evidence type="ECO:0000313" key="1">
    <source>
        <dbReference type="EMBL" id="MEI5984662.1"/>
    </source>
</evidence>
<reference evidence="1 2" key="1">
    <citation type="submission" date="2024-01" db="EMBL/GenBank/DDBJ databases">
        <title>Sphingobacterium tenebrionis sp. nov., a novel endophyte isolated from tenebrio molitor intestines.</title>
        <authorList>
            <person name="Zhang C."/>
        </authorList>
    </citation>
    <scope>NUCLEOTIDE SEQUENCE [LARGE SCALE GENOMIC DNA]</scope>
    <source>
        <strain evidence="1 2">PU5-4</strain>
    </source>
</reference>
<dbReference type="EMBL" id="JAYLLN010000013">
    <property type="protein sequence ID" value="MEI5984662.1"/>
    <property type="molecule type" value="Genomic_DNA"/>
</dbReference>
<dbReference type="Proteomes" id="UP001363035">
    <property type="component" value="Unassembled WGS sequence"/>
</dbReference>
<sequence length="381" mass="43886">MRKILLLFLFLSTFLSAYSQRLIYSSDYPVEKIRIILEQLRGGTVSENLTDLEYIPLGGGKNDIIDYISNIITTSTNIGIINNSNQNLFIYDLKGNLIKRISEIEGFKPKNKVLFYYIQQEKGKIVAYGDKLKVVFNEKGEILEKDLDYKYKGTKSFISLQDTKFYYGSPASGKKDSLPEYALKMNDSILVRYDPRDTIGFMFGTETIIKTSEEIGFAVFPNTYRIAQLNPTGVSKIIQLVFPFKNTVDTSNYDLYKSVQSYMKYIENNRDKIVSIAAAKRYKQYLLFQVIGSNQTRIALNLSNNEIISLNKILPDKSNDYLEFLGYNLLTTDGEYIYTIIFPNDIARAKEKSKIEGHSMRKEYLQLEKSLNPILVRFKLK</sequence>